<protein>
    <submittedName>
        <fullName evidence="1">Uncharacterized protein</fullName>
    </submittedName>
</protein>
<dbReference type="EMBL" id="MU266414">
    <property type="protein sequence ID" value="KAH7924889.1"/>
    <property type="molecule type" value="Genomic_DNA"/>
</dbReference>
<comment type="caution">
    <text evidence="1">The sequence shown here is derived from an EMBL/GenBank/DDBJ whole genome shotgun (WGS) entry which is preliminary data.</text>
</comment>
<dbReference type="Proteomes" id="UP000790709">
    <property type="component" value="Unassembled WGS sequence"/>
</dbReference>
<organism evidence="1 2">
    <name type="scientific">Leucogyrophana mollusca</name>
    <dbReference type="NCBI Taxonomy" id="85980"/>
    <lineage>
        <taxon>Eukaryota</taxon>
        <taxon>Fungi</taxon>
        <taxon>Dikarya</taxon>
        <taxon>Basidiomycota</taxon>
        <taxon>Agaricomycotina</taxon>
        <taxon>Agaricomycetes</taxon>
        <taxon>Agaricomycetidae</taxon>
        <taxon>Boletales</taxon>
        <taxon>Boletales incertae sedis</taxon>
        <taxon>Leucogyrophana</taxon>
    </lineage>
</organism>
<gene>
    <name evidence="1" type="ORF">BV22DRAFT_1034681</name>
</gene>
<accession>A0ACB8BHW3</accession>
<reference evidence="1" key="1">
    <citation type="journal article" date="2021" name="New Phytol.">
        <title>Evolutionary innovations through gain and loss of genes in the ectomycorrhizal Boletales.</title>
        <authorList>
            <person name="Wu G."/>
            <person name="Miyauchi S."/>
            <person name="Morin E."/>
            <person name="Kuo A."/>
            <person name="Drula E."/>
            <person name="Varga T."/>
            <person name="Kohler A."/>
            <person name="Feng B."/>
            <person name="Cao Y."/>
            <person name="Lipzen A."/>
            <person name="Daum C."/>
            <person name="Hundley H."/>
            <person name="Pangilinan J."/>
            <person name="Johnson J."/>
            <person name="Barry K."/>
            <person name="LaButti K."/>
            <person name="Ng V."/>
            <person name="Ahrendt S."/>
            <person name="Min B."/>
            <person name="Choi I.G."/>
            <person name="Park H."/>
            <person name="Plett J.M."/>
            <person name="Magnuson J."/>
            <person name="Spatafora J.W."/>
            <person name="Nagy L.G."/>
            <person name="Henrissat B."/>
            <person name="Grigoriev I.V."/>
            <person name="Yang Z.L."/>
            <person name="Xu J."/>
            <person name="Martin F.M."/>
        </authorList>
    </citation>
    <scope>NUCLEOTIDE SEQUENCE</scope>
    <source>
        <strain evidence="1">KUC20120723A-06</strain>
    </source>
</reference>
<evidence type="ECO:0000313" key="1">
    <source>
        <dbReference type="EMBL" id="KAH7924889.1"/>
    </source>
</evidence>
<keyword evidence="2" id="KW-1185">Reference proteome</keyword>
<sequence>MTHVHKLHQLPISARPPKTGSQKLHAVVFFAVFLSGCVMINAFQFIFLLPLKILPFAWSKKLYDEGIRYTKGAFAALMNLMNQLFAPTRLSITFETEGQGKFTEEEIQRIVERDASGKVTALRLPTKSVIIANHQVYSDWWYVWCLTYFMGTHKDVFIVLKKSLKWVPIAGWGMQFYRFIFLARSWASDRLELSTQLSKLGRQAEEEDKPLTFILYPEGTLVSKDTRPISKRYADKLGISDLSNILLPRSTGLHYSLRSLAPRIPALKMIDITMIYPGIPARGYGQSYYTLRSIFCDRIPPPVIHMHIRIFDVAKDVPIGDISATNPNVVPNGGSSHMPVEVDFPEDEKAEFDLWLRKLWIDKDEFITTFLQSASGRKDAVEIPLELRHMREIPHAFCLFAPAAAAVLWKKLTRAT</sequence>
<evidence type="ECO:0000313" key="2">
    <source>
        <dbReference type="Proteomes" id="UP000790709"/>
    </source>
</evidence>
<name>A0ACB8BHW3_9AGAM</name>
<proteinExistence type="predicted"/>